<dbReference type="Gene3D" id="2.40.260.10">
    <property type="entry name" value="Sortase"/>
    <property type="match status" value="1"/>
</dbReference>
<dbReference type="InterPro" id="IPR042001">
    <property type="entry name" value="Sortase_F"/>
</dbReference>
<dbReference type="Proteomes" id="UP000604117">
    <property type="component" value="Unassembled WGS sequence"/>
</dbReference>
<comment type="caution">
    <text evidence="2">The sequence shown here is derived from an EMBL/GenBank/DDBJ whole genome shotgun (WGS) entry which is preliminary data.</text>
</comment>
<keyword evidence="3" id="KW-1185">Reference proteome</keyword>
<dbReference type="CDD" id="cd05829">
    <property type="entry name" value="Sortase_F"/>
    <property type="match status" value="1"/>
</dbReference>
<evidence type="ECO:0008006" key="4">
    <source>
        <dbReference type="Google" id="ProtNLM"/>
    </source>
</evidence>
<dbReference type="RefSeq" id="WP_203717426.1">
    <property type="nucleotide sequence ID" value="NZ_BONE01000064.1"/>
</dbReference>
<protein>
    <recommendedName>
        <fullName evidence="4">Sortase family protein</fullName>
    </recommendedName>
</protein>
<evidence type="ECO:0000313" key="2">
    <source>
        <dbReference type="EMBL" id="GIF76552.1"/>
    </source>
</evidence>
<organism evidence="2 3">
    <name type="scientific">Asanoa siamensis</name>
    <dbReference type="NCBI Taxonomy" id="926357"/>
    <lineage>
        <taxon>Bacteria</taxon>
        <taxon>Bacillati</taxon>
        <taxon>Actinomycetota</taxon>
        <taxon>Actinomycetes</taxon>
        <taxon>Micromonosporales</taxon>
        <taxon>Micromonosporaceae</taxon>
        <taxon>Asanoa</taxon>
    </lineage>
</organism>
<dbReference type="EMBL" id="BONE01000064">
    <property type="protein sequence ID" value="GIF76552.1"/>
    <property type="molecule type" value="Genomic_DNA"/>
</dbReference>
<keyword evidence="1" id="KW-0378">Hydrolase</keyword>
<evidence type="ECO:0000256" key="1">
    <source>
        <dbReference type="ARBA" id="ARBA00022801"/>
    </source>
</evidence>
<dbReference type="NCBIfam" id="NF033748">
    <property type="entry name" value="class_F_sortase"/>
    <property type="match status" value="1"/>
</dbReference>
<dbReference type="Pfam" id="PF04203">
    <property type="entry name" value="Sortase"/>
    <property type="match status" value="1"/>
</dbReference>
<reference evidence="2 3" key="1">
    <citation type="submission" date="2021-01" db="EMBL/GenBank/DDBJ databases">
        <title>Whole genome shotgun sequence of Asanoa siamensis NBRC 107932.</title>
        <authorList>
            <person name="Komaki H."/>
            <person name="Tamura T."/>
        </authorList>
    </citation>
    <scope>NUCLEOTIDE SEQUENCE [LARGE SCALE GENOMIC DNA]</scope>
    <source>
        <strain evidence="2 3">NBRC 107932</strain>
    </source>
</reference>
<accession>A0ABQ4D0D4</accession>
<name>A0ABQ4D0D4_9ACTN</name>
<evidence type="ECO:0000313" key="3">
    <source>
        <dbReference type="Proteomes" id="UP000604117"/>
    </source>
</evidence>
<sequence>MGKGRFGGPLAVALIAVGAVATFAGVVQKGAFGPDDVAPPGRFPVMEPSDPVEIRIPSLKIDAPVHDVGLADDGSIEVPALERHNQAGWYENSPTPGQYGPAVLVGHADTRDGPSIFHGLATVRPGARIEVERRDDSVAVFEVNSVEKFKKADQPIDRIYADFSRPALRLITCGGEFKGGSIGYVDNIIVFASLVEARKEP</sequence>
<dbReference type="InterPro" id="IPR005754">
    <property type="entry name" value="Sortase"/>
</dbReference>
<gene>
    <name evidence="2" type="ORF">Asi02nite_60700</name>
</gene>
<proteinExistence type="predicted"/>
<dbReference type="SUPFAM" id="SSF63817">
    <property type="entry name" value="Sortase"/>
    <property type="match status" value="1"/>
</dbReference>
<dbReference type="InterPro" id="IPR023365">
    <property type="entry name" value="Sortase_dom-sf"/>
</dbReference>